<dbReference type="FunFam" id="2.40.110.10:FF:000002">
    <property type="entry name" value="Acyl-CoA dehydrogenase fadE12"/>
    <property type="match status" value="1"/>
</dbReference>
<dbReference type="GO" id="GO:0003995">
    <property type="term" value="F:acyl-CoA dehydrogenase activity"/>
    <property type="evidence" value="ECO:0007669"/>
    <property type="project" value="InterPro"/>
</dbReference>
<keyword evidence="6" id="KW-0560">Oxidoreductase</keyword>
<keyword evidence="4" id="KW-0479">Metal-binding</keyword>
<dbReference type="Proteomes" id="UP001302367">
    <property type="component" value="Chromosome 2"/>
</dbReference>
<dbReference type="InterPro" id="IPR036250">
    <property type="entry name" value="AcylCo_DH-like_C"/>
</dbReference>
<reference evidence="11 13" key="2">
    <citation type="submission" date="2023-09" db="EMBL/GenBank/DDBJ databases">
        <title>Complete-Gapless Cercospora beticola genome.</title>
        <authorList>
            <person name="Wyatt N.A."/>
            <person name="Spanner R.E."/>
            <person name="Bolton M.D."/>
        </authorList>
    </citation>
    <scope>NUCLEOTIDE SEQUENCE [LARGE SCALE GENOMIC DNA]</scope>
    <source>
        <strain evidence="11">Cb09-40</strain>
    </source>
</reference>
<dbReference type="Pfam" id="PF02770">
    <property type="entry name" value="Acyl-CoA_dh_M"/>
    <property type="match status" value="1"/>
</dbReference>
<dbReference type="SUPFAM" id="SSF56645">
    <property type="entry name" value="Acyl-CoA dehydrogenase NM domain-like"/>
    <property type="match status" value="1"/>
</dbReference>
<feature type="region of interest" description="Disordered" evidence="8">
    <location>
        <begin position="496"/>
        <end position="515"/>
    </location>
</feature>
<evidence type="ECO:0000259" key="9">
    <source>
        <dbReference type="SMART" id="SM00906"/>
    </source>
</evidence>
<dbReference type="Pfam" id="PF00441">
    <property type="entry name" value="Acyl-CoA_dh_1"/>
    <property type="match status" value="1"/>
</dbReference>
<feature type="domain" description="Xylanolytic transcriptional activator regulatory" evidence="9">
    <location>
        <begin position="666"/>
        <end position="738"/>
    </location>
</feature>
<dbReference type="InterPro" id="IPR009100">
    <property type="entry name" value="AcylCoA_DH/oxidase_NM_dom_sf"/>
</dbReference>
<dbReference type="InterPro" id="IPR050741">
    <property type="entry name" value="Acyl-CoA_dehydrogenase"/>
</dbReference>
<dbReference type="CDD" id="cd12148">
    <property type="entry name" value="fungal_TF_MHR"/>
    <property type="match status" value="1"/>
</dbReference>
<dbReference type="InterPro" id="IPR006091">
    <property type="entry name" value="Acyl-CoA_Oxase/DH_mid-dom"/>
</dbReference>
<dbReference type="PANTHER" id="PTHR48083:SF17">
    <property type="entry name" value="ACYL-COA DEHYDROGENASE (AFU_ORTHOLOGUE AFUA_2G16630)-RELATED"/>
    <property type="match status" value="1"/>
</dbReference>
<dbReference type="Gene3D" id="4.10.240.10">
    <property type="entry name" value="Zn(2)-C6 fungal-type DNA-binding domain"/>
    <property type="match status" value="1"/>
</dbReference>
<dbReference type="EMBL" id="CP134185">
    <property type="protein sequence ID" value="WPA98939.1"/>
    <property type="molecule type" value="Genomic_DNA"/>
</dbReference>
<dbReference type="EMBL" id="LKMD01000102">
    <property type="protein sequence ID" value="PIA98052.1"/>
    <property type="molecule type" value="Genomic_DNA"/>
</dbReference>
<proteinExistence type="inferred from homology"/>
<protein>
    <submittedName>
        <fullName evidence="10">Acyl-CoA dehydrogenase</fullName>
    </submittedName>
</protein>
<comment type="similarity">
    <text evidence="2">Belongs to the acyl-CoA dehydrogenase family.</text>
</comment>
<dbReference type="InterPro" id="IPR009075">
    <property type="entry name" value="AcylCo_DH/oxidase_C"/>
</dbReference>
<keyword evidence="7" id="KW-0539">Nucleus</keyword>
<dbReference type="InterPro" id="IPR036864">
    <property type="entry name" value="Zn2-C6_fun-type_DNA-bd_sf"/>
</dbReference>
<dbReference type="Gene3D" id="1.20.140.10">
    <property type="entry name" value="Butyryl-CoA Dehydrogenase, subunit A, domain 3"/>
    <property type="match status" value="1"/>
</dbReference>
<dbReference type="Proteomes" id="UP000230605">
    <property type="component" value="Chromosome 2"/>
</dbReference>
<comment type="cofactor">
    <cofactor evidence="1">
        <name>FAD</name>
        <dbReference type="ChEBI" id="CHEBI:57692"/>
    </cofactor>
</comment>
<reference evidence="10 12" key="1">
    <citation type="submission" date="2015-10" db="EMBL/GenBank/DDBJ databases">
        <title>The cercosporin biosynthetic gene cluster was horizontally transferred to several fungal lineages and shown to be expanded in Cercospora beticola based on microsynteny with recipient genomes.</title>
        <authorList>
            <person name="De Jonge R."/>
            <person name="Ebert M.K."/>
            <person name="Suttle J.C."/>
            <person name="Jurick Ii W.M."/>
            <person name="Secor G.A."/>
            <person name="Thomma B.P."/>
            <person name="Van De Peer Y."/>
            <person name="Bolton M.D."/>
        </authorList>
    </citation>
    <scope>NUCLEOTIDE SEQUENCE [LARGE SCALE GENOMIC DNA]</scope>
    <source>
        <strain evidence="10 12">09-40</strain>
    </source>
</reference>
<evidence type="ECO:0000256" key="5">
    <source>
        <dbReference type="ARBA" id="ARBA00022827"/>
    </source>
</evidence>
<evidence type="ECO:0000256" key="6">
    <source>
        <dbReference type="ARBA" id="ARBA00023002"/>
    </source>
</evidence>
<evidence type="ECO:0000256" key="7">
    <source>
        <dbReference type="ARBA" id="ARBA00023242"/>
    </source>
</evidence>
<evidence type="ECO:0000256" key="1">
    <source>
        <dbReference type="ARBA" id="ARBA00001974"/>
    </source>
</evidence>
<dbReference type="AlphaFoldDB" id="A0A2G5I0M6"/>
<dbReference type="GO" id="GO:0033539">
    <property type="term" value="P:fatty acid beta-oxidation using acyl-CoA dehydrogenase"/>
    <property type="evidence" value="ECO:0007669"/>
    <property type="project" value="TreeGrafter"/>
</dbReference>
<dbReference type="GO" id="GO:0008270">
    <property type="term" value="F:zinc ion binding"/>
    <property type="evidence" value="ECO:0007669"/>
    <property type="project" value="InterPro"/>
</dbReference>
<dbReference type="InterPro" id="IPR006089">
    <property type="entry name" value="Acyl-CoA_DH_CS"/>
</dbReference>
<evidence type="ECO:0000313" key="12">
    <source>
        <dbReference type="Proteomes" id="UP000230605"/>
    </source>
</evidence>
<dbReference type="GO" id="GO:0050660">
    <property type="term" value="F:flavin adenine dinucleotide binding"/>
    <property type="evidence" value="ECO:0007669"/>
    <property type="project" value="InterPro"/>
</dbReference>
<dbReference type="SUPFAM" id="SSF47203">
    <property type="entry name" value="Acyl-CoA dehydrogenase C-terminal domain-like"/>
    <property type="match status" value="1"/>
</dbReference>
<dbReference type="InterPro" id="IPR013786">
    <property type="entry name" value="AcylCoA_DH/ox_N"/>
</dbReference>
<evidence type="ECO:0000256" key="3">
    <source>
        <dbReference type="ARBA" id="ARBA00022630"/>
    </source>
</evidence>
<evidence type="ECO:0000313" key="11">
    <source>
        <dbReference type="EMBL" id="WPA98939.1"/>
    </source>
</evidence>
<gene>
    <name evidence="10" type="ORF">CB0940_06316</name>
    <name evidence="11" type="ORF">RHO25_003552</name>
</gene>
<evidence type="ECO:0000256" key="8">
    <source>
        <dbReference type="SAM" id="MobiDB-lite"/>
    </source>
</evidence>
<sequence>MSKRTRIPYAEPLWLSRGTSPFYNESHRHLQREVRKYVDGHLLPFADQWETEGVVPKEVIAEHSRLGYQAAAVYPLARAQLNGQRLPGDIDPEHWDGFHDLVVIDEIARIGYLGVIWALTCGNSIGAPPLVVYGNEEQKRKYLPSVLSGSTRFCLAVTEPDAGSDVAGITTTAVRQGDKYIVNGAKKWITNGSFADYCTAAVRTGGPGKDGVSALIIPLTARGVTRKKINNSGVLSSASTYIEFDDVEVPVENLLGQENRGFGIIMSNFNHERLWLGATSLRLARCCIEDAYQYAAVRETFGKPLLDNQMIRSKFSASGRKVESAHALMEQLVYLNSEAQRKGVDAQLGGQFANFKVLAAQTLEFVNREAQQTMGGLGYSKGGRGGRVEQISRDVRVMVVGGGSEEILADLAIVQEVRGLSKLRKKTRCPGERPACAFCVRLGQACRYADAPSAATISVQHAVEKDFAAAHSSLNTGSSFQAISFPSAIGESSTPFAYGNGQWEGDPEETERPMPVPQRLPQAMESSSPILHTVSRDIANQAADRATRFEERPPEHVIAKLTDVYFSNCQNQPYCLFHEANMRRRLQIGDLPEHLLLAFAATAARYSRDDYFKPDPLVAVASYAKKSWAILKNRVLDGDPCTDLDSVQAPVLLAIIDFVAGRPRQGWVKTGLAIRFVQDLKLNAEPDASIPVWQQEERRRVFWSVYLLDSFFACGRSWPVSIVDSDCTVRLPCVEESFRLGSHRNDAPTLAVLDKPWQSETAQSLDNFAISALTASLLGRTVKISSLEDIPTVPCWDPQSGFAKLSSLLMSFESRHATGSENPTQHINELYGTYEGYDRQRVGSFTVQHTGCCARGSSLGYIAACIASIHKLFLHSPDENTVTKAAEGLETCLKFLEHSHQNWAHLKPMKLAINEFNIDPALARLLVDSTLPATIEMDKAQRDILEFVLDYVWLSDVTRAPASAIPPSDSSLNQGDWNSLLNFDGLLSPVNFVGGDLSPEMSQHRSQEGLDDTAGLLSGHDQITMAC</sequence>
<evidence type="ECO:0000256" key="4">
    <source>
        <dbReference type="ARBA" id="ARBA00022723"/>
    </source>
</evidence>
<evidence type="ECO:0000256" key="2">
    <source>
        <dbReference type="ARBA" id="ARBA00009347"/>
    </source>
</evidence>
<evidence type="ECO:0000313" key="10">
    <source>
        <dbReference type="EMBL" id="PIA98052.1"/>
    </source>
</evidence>
<dbReference type="PANTHER" id="PTHR48083">
    <property type="entry name" value="MEDIUM-CHAIN SPECIFIC ACYL-COA DEHYDROGENASE, MITOCHONDRIAL-RELATED"/>
    <property type="match status" value="1"/>
</dbReference>
<dbReference type="GO" id="GO:0003677">
    <property type="term" value="F:DNA binding"/>
    <property type="evidence" value="ECO:0007669"/>
    <property type="project" value="InterPro"/>
</dbReference>
<dbReference type="InterPro" id="IPR001138">
    <property type="entry name" value="Zn2Cys6_DnaBD"/>
</dbReference>
<organism evidence="10 12">
    <name type="scientific">Cercospora beticola</name>
    <name type="common">Sugarbeet leaf spot fungus</name>
    <dbReference type="NCBI Taxonomy" id="122368"/>
    <lineage>
        <taxon>Eukaryota</taxon>
        <taxon>Fungi</taxon>
        <taxon>Dikarya</taxon>
        <taxon>Ascomycota</taxon>
        <taxon>Pezizomycotina</taxon>
        <taxon>Dothideomycetes</taxon>
        <taxon>Dothideomycetidae</taxon>
        <taxon>Mycosphaerellales</taxon>
        <taxon>Mycosphaerellaceae</taxon>
        <taxon>Cercospora</taxon>
    </lineage>
</organism>
<keyword evidence="13" id="KW-1185">Reference proteome</keyword>
<dbReference type="GO" id="GO:0006351">
    <property type="term" value="P:DNA-templated transcription"/>
    <property type="evidence" value="ECO:0007669"/>
    <property type="project" value="InterPro"/>
</dbReference>
<dbReference type="InterPro" id="IPR046373">
    <property type="entry name" value="Acyl-CoA_Oxase/DH_mid-dom_sf"/>
</dbReference>
<dbReference type="InterPro" id="IPR007219">
    <property type="entry name" value="XnlR_reg_dom"/>
</dbReference>
<dbReference type="Pfam" id="PF00172">
    <property type="entry name" value="Zn_clus"/>
    <property type="match status" value="1"/>
</dbReference>
<accession>A0A2G5I0M6</accession>
<dbReference type="OrthoDB" id="3646551at2759"/>
<dbReference type="Pfam" id="PF02771">
    <property type="entry name" value="Acyl-CoA_dh_N"/>
    <property type="match status" value="1"/>
</dbReference>
<dbReference type="Gene3D" id="2.40.110.10">
    <property type="entry name" value="Butyryl-CoA Dehydrogenase, subunit A, domain 2"/>
    <property type="match status" value="1"/>
</dbReference>
<dbReference type="CDD" id="cd00067">
    <property type="entry name" value="GAL4"/>
    <property type="match status" value="1"/>
</dbReference>
<dbReference type="Pfam" id="PF04082">
    <property type="entry name" value="Fungal_trans"/>
    <property type="match status" value="1"/>
</dbReference>
<evidence type="ECO:0000313" key="13">
    <source>
        <dbReference type="Proteomes" id="UP001302367"/>
    </source>
</evidence>
<keyword evidence="3" id="KW-0285">Flavoprotein</keyword>
<dbReference type="Gene3D" id="1.10.540.10">
    <property type="entry name" value="Acyl-CoA dehydrogenase/oxidase, N-terminal domain"/>
    <property type="match status" value="1"/>
</dbReference>
<dbReference type="GO" id="GO:0005737">
    <property type="term" value="C:cytoplasm"/>
    <property type="evidence" value="ECO:0007669"/>
    <property type="project" value="TreeGrafter"/>
</dbReference>
<keyword evidence="5" id="KW-0274">FAD</keyword>
<dbReference type="PROSITE" id="PS00072">
    <property type="entry name" value="ACYL_COA_DH_1"/>
    <property type="match status" value="1"/>
</dbReference>
<dbReference type="SMART" id="SM00906">
    <property type="entry name" value="Fungal_trans"/>
    <property type="match status" value="1"/>
</dbReference>
<dbReference type="InterPro" id="IPR037069">
    <property type="entry name" value="AcylCoA_DH/ox_N_sf"/>
</dbReference>
<name>A0A2G5I0M6_CERBT</name>
<dbReference type="GO" id="GO:0000981">
    <property type="term" value="F:DNA-binding transcription factor activity, RNA polymerase II-specific"/>
    <property type="evidence" value="ECO:0007669"/>
    <property type="project" value="InterPro"/>
</dbReference>